<gene>
    <name evidence="1" type="ordered locus">Deba_0111</name>
</gene>
<reference evidence="1 2" key="1">
    <citation type="journal article" date="2010" name="Stand. Genomic Sci.">
        <title>Complete genome sequence of Desulfarculus baarsii type strain (2st14).</title>
        <authorList>
            <person name="Sun H."/>
            <person name="Spring S."/>
            <person name="Lapidus A."/>
            <person name="Davenport K."/>
            <person name="Del Rio T.G."/>
            <person name="Tice H."/>
            <person name="Nolan M."/>
            <person name="Copeland A."/>
            <person name="Cheng J.F."/>
            <person name="Lucas S."/>
            <person name="Tapia R."/>
            <person name="Goodwin L."/>
            <person name="Pitluck S."/>
            <person name="Ivanova N."/>
            <person name="Pagani I."/>
            <person name="Mavromatis K."/>
            <person name="Ovchinnikova G."/>
            <person name="Pati A."/>
            <person name="Chen A."/>
            <person name="Palaniappan K."/>
            <person name="Hauser L."/>
            <person name="Chang Y.J."/>
            <person name="Jeffries C.D."/>
            <person name="Detter J.C."/>
            <person name="Han C."/>
            <person name="Rohde M."/>
            <person name="Brambilla E."/>
            <person name="Goker M."/>
            <person name="Woyke T."/>
            <person name="Bristow J."/>
            <person name="Eisen J.A."/>
            <person name="Markowitz V."/>
            <person name="Hugenholtz P."/>
            <person name="Kyrpides N.C."/>
            <person name="Klenk H.P."/>
            <person name="Land M."/>
        </authorList>
    </citation>
    <scope>NUCLEOTIDE SEQUENCE [LARGE SCALE GENOMIC DNA]</scope>
    <source>
        <strain evidence="2">ATCC 33931 / DSM 2075 / LMG 7858 / VKM B-1802 / 2st14</strain>
    </source>
</reference>
<sequence length="349" mass="37855">MLDFGGENGTAHMQRLLGWLQRGGAPKPEAAQIAEMVNQNTGFTFTAPHLEQMLDRAYAAQGNAEANLTREIREWVLSTSGNFQSTQVNIELGLSTPVNKRKVSVVLGRLVSEGLIERVGKERGHFRVVDRSVTSIDWRSATLTAGLPILWPLDLHDRFETMPGSVIVVAGESNSGKSAWMLATAQMNLASGKCKKISYFASSNESNALTLRKRIDAFGLPDSAWEGFEASRPGGEFADVIDPEGLNLIDYLEVHSDFYEIGGKLAAISEKLRDGVAVVGIQKAPGVELARGGAMTLDKATAYLALHRGDVANGEAHTLKLPKVKYPKVDYASKPIKFKLAGGCRFVRA</sequence>
<dbReference type="SUPFAM" id="SSF52540">
    <property type="entry name" value="P-loop containing nucleoside triphosphate hydrolases"/>
    <property type="match status" value="1"/>
</dbReference>
<dbReference type="STRING" id="644282.Deba_0111"/>
<keyword evidence="2" id="KW-1185">Reference proteome</keyword>
<dbReference type="Proteomes" id="UP000009047">
    <property type="component" value="Chromosome"/>
</dbReference>
<proteinExistence type="predicted"/>
<organism evidence="1 2">
    <name type="scientific">Desulfarculus baarsii (strain ATCC 33931 / DSM 2075 / LMG 7858 / VKM B-1802 / 2st14)</name>
    <dbReference type="NCBI Taxonomy" id="644282"/>
    <lineage>
        <taxon>Bacteria</taxon>
        <taxon>Pseudomonadati</taxon>
        <taxon>Thermodesulfobacteriota</taxon>
        <taxon>Desulfarculia</taxon>
        <taxon>Desulfarculales</taxon>
        <taxon>Desulfarculaceae</taxon>
        <taxon>Desulfarculus</taxon>
    </lineage>
</organism>
<protein>
    <submittedName>
        <fullName evidence="1">Uncharacterized protein</fullName>
    </submittedName>
</protein>
<evidence type="ECO:0000313" key="2">
    <source>
        <dbReference type="Proteomes" id="UP000009047"/>
    </source>
</evidence>
<evidence type="ECO:0000313" key="1">
    <source>
        <dbReference type="EMBL" id="ADK83490.1"/>
    </source>
</evidence>
<dbReference type="EMBL" id="CP002085">
    <property type="protein sequence ID" value="ADK83490.1"/>
    <property type="molecule type" value="Genomic_DNA"/>
</dbReference>
<dbReference type="AlphaFoldDB" id="E1QDH1"/>
<dbReference type="HOGENOM" id="CLU_793945_0_0_7"/>
<dbReference type="eggNOG" id="COG0467">
    <property type="taxonomic scope" value="Bacteria"/>
</dbReference>
<dbReference type="InterPro" id="IPR027417">
    <property type="entry name" value="P-loop_NTPase"/>
</dbReference>
<dbReference type="KEGG" id="dbr:Deba_0111"/>
<name>E1QDH1_DESB2</name>
<accession>E1QDH1</accession>